<feature type="transmembrane region" description="Helical" evidence="5">
    <location>
        <begin position="121"/>
        <end position="146"/>
    </location>
</feature>
<evidence type="ECO:0000313" key="8">
    <source>
        <dbReference type="Proteomes" id="UP000751190"/>
    </source>
</evidence>
<feature type="transmembrane region" description="Helical" evidence="5">
    <location>
        <begin position="208"/>
        <end position="230"/>
    </location>
</feature>
<evidence type="ECO:0000313" key="7">
    <source>
        <dbReference type="EMBL" id="KAG8461233.1"/>
    </source>
</evidence>
<proteinExistence type="predicted"/>
<dbReference type="GO" id="GO:0016020">
    <property type="term" value="C:membrane"/>
    <property type="evidence" value="ECO:0007669"/>
    <property type="project" value="UniProtKB-SubCell"/>
</dbReference>
<dbReference type="EMBL" id="JAGTXO010000027">
    <property type="protein sequence ID" value="KAG8461233.1"/>
    <property type="molecule type" value="Genomic_DNA"/>
</dbReference>
<feature type="transmembrane region" description="Helical" evidence="5">
    <location>
        <begin position="176"/>
        <end position="196"/>
    </location>
</feature>
<evidence type="ECO:0000259" key="6">
    <source>
        <dbReference type="Pfam" id="PF01490"/>
    </source>
</evidence>
<dbReference type="Proteomes" id="UP000751190">
    <property type="component" value="Unassembled WGS sequence"/>
</dbReference>
<comment type="caution">
    <text evidence="7">The sequence shown here is derived from an EMBL/GenBank/DDBJ whole genome shotgun (WGS) entry which is preliminary data.</text>
</comment>
<feature type="domain" description="Amino acid transporter transmembrane" evidence="6">
    <location>
        <begin position="45"/>
        <end position="420"/>
    </location>
</feature>
<protein>
    <recommendedName>
        <fullName evidence="6">Amino acid transporter transmembrane domain-containing protein</fullName>
    </recommendedName>
</protein>
<feature type="transmembrane region" description="Helical" evidence="5">
    <location>
        <begin position="369"/>
        <end position="388"/>
    </location>
</feature>
<dbReference type="AlphaFoldDB" id="A0A8J5XCP0"/>
<dbReference type="GO" id="GO:0015179">
    <property type="term" value="F:L-amino acid transmembrane transporter activity"/>
    <property type="evidence" value="ECO:0007669"/>
    <property type="project" value="TreeGrafter"/>
</dbReference>
<evidence type="ECO:0000256" key="5">
    <source>
        <dbReference type="SAM" id="Phobius"/>
    </source>
</evidence>
<keyword evidence="2 5" id="KW-0812">Transmembrane</keyword>
<name>A0A8J5XCP0_DIALT</name>
<feature type="transmembrane region" description="Helical" evidence="5">
    <location>
        <begin position="291"/>
        <end position="310"/>
    </location>
</feature>
<dbReference type="PANTHER" id="PTHR22950:SF652">
    <property type="entry name" value="TRANSMEMBRANE AMINO ACID TRANSPORTER FAMILY PROTEIN"/>
    <property type="match status" value="1"/>
</dbReference>
<reference evidence="7" key="1">
    <citation type="submission" date="2021-05" db="EMBL/GenBank/DDBJ databases">
        <title>The genome of the haptophyte Pavlova lutheri (Diacronema luteri, Pavlovales) - a model for lipid biosynthesis in eukaryotic algae.</title>
        <authorList>
            <person name="Hulatt C.J."/>
            <person name="Posewitz M.C."/>
        </authorList>
    </citation>
    <scope>NUCLEOTIDE SEQUENCE</scope>
    <source>
        <strain evidence="7">NIVA-4/92</strain>
    </source>
</reference>
<evidence type="ECO:0000256" key="3">
    <source>
        <dbReference type="ARBA" id="ARBA00022989"/>
    </source>
</evidence>
<dbReference type="OrthoDB" id="28208at2759"/>
<keyword evidence="4 5" id="KW-0472">Membrane</keyword>
<dbReference type="Pfam" id="PF01490">
    <property type="entry name" value="Aa_trans"/>
    <property type="match status" value="1"/>
</dbReference>
<comment type="subcellular location">
    <subcellularLocation>
        <location evidence="1">Membrane</location>
        <topology evidence="1">Multi-pass membrane protein</topology>
    </subcellularLocation>
</comment>
<evidence type="ECO:0000256" key="4">
    <source>
        <dbReference type="ARBA" id="ARBA00023136"/>
    </source>
</evidence>
<accession>A0A8J5XCP0</accession>
<feature type="transmembrane region" description="Helical" evidence="5">
    <location>
        <begin position="505"/>
        <end position="526"/>
    </location>
</feature>
<keyword evidence="3 5" id="KW-1133">Transmembrane helix</keyword>
<feature type="transmembrane region" description="Helical" evidence="5">
    <location>
        <begin position="394"/>
        <end position="417"/>
    </location>
</feature>
<dbReference type="InterPro" id="IPR013057">
    <property type="entry name" value="AA_transpt_TM"/>
</dbReference>
<evidence type="ECO:0000256" key="2">
    <source>
        <dbReference type="ARBA" id="ARBA00022692"/>
    </source>
</evidence>
<keyword evidence="8" id="KW-1185">Reference proteome</keyword>
<sequence>MGKEPPRGEAYADPRVPFLDPDPSRLPIDKPAKRLTLARFLGLRNGSTRGSIYNLFSSVLGAGVLGLPHAVAAWGLVPGLVMVVPFALISLYTLCLLGWSGELTGAKSYRQLAELTLGDRFPVVSRLVSVAIFFNTFGSLVVYLIVLGDLIPSFARAALDAAGVDPSAPPAVLSPLLSPSLVIVAMGGLFGLPLSLVRDLSMLRYTSFLSMGSILFLAALLGVRFLQAVGAGEPATATAAAALASRPRGSVAQLLGGLPTFIYAFSCHFNFFSAVEALKRRSRKAVFQVQLYAISLSLATYVAIVSAVLLTYNDRTASDFLINLPTADGAFTVAKVLYTSVLIAAYPLNCHPCRSAFLEQVGACGRSDAARTAATVTLVALSITLAIVCPNIAVALSLVGGTATSSILYIFPALFFLAATVDQPTAATAQLEAAAARELADARADAAADAAEEDDDDEDDAYVPAQLMQPSPAVRVMRQGSAIKHVGGRCAGLVRLPHHRLACRGLVALGGFAWFCSALALVAPAAPDS</sequence>
<dbReference type="PANTHER" id="PTHR22950">
    <property type="entry name" value="AMINO ACID TRANSPORTER"/>
    <property type="match status" value="1"/>
</dbReference>
<gene>
    <name evidence="7" type="ORF">KFE25_002422</name>
</gene>
<feature type="transmembrane region" description="Helical" evidence="5">
    <location>
        <begin position="52"/>
        <end position="74"/>
    </location>
</feature>
<feature type="transmembrane region" description="Helical" evidence="5">
    <location>
        <begin position="250"/>
        <end position="271"/>
    </location>
</feature>
<feature type="transmembrane region" description="Helical" evidence="5">
    <location>
        <begin position="80"/>
        <end position="100"/>
    </location>
</feature>
<dbReference type="OMA" id="YICHQLI"/>
<evidence type="ECO:0000256" key="1">
    <source>
        <dbReference type="ARBA" id="ARBA00004141"/>
    </source>
</evidence>
<organism evidence="7 8">
    <name type="scientific">Diacronema lutheri</name>
    <name type="common">Unicellular marine alga</name>
    <name type="synonym">Monochrysis lutheri</name>
    <dbReference type="NCBI Taxonomy" id="2081491"/>
    <lineage>
        <taxon>Eukaryota</taxon>
        <taxon>Haptista</taxon>
        <taxon>Haptophyta</taxon>
        <taxon>Pavlovophyceae</taxon>
        <taxon>Pavlovales</taxon>
        <taxon>Pavlovaceae</taxon>
        <taxon>Diacronema</taxon>
    </lineage>
</organism>
<feature type="transmembrane region" description="Helical" evidence="5">
    <location>
        <begin position="330"/>
        <end position="348"/>
    </location>
</feature>